<keyword evidence="3" id="KW-1003">Cell membrane</keyword>
<dbReference type="InterPro" id="IPR010920">
    <property type="entry name" value="LSM_dom_sf"/>
</dbReference>
<dbReference type="InterPro" id="IPR011014">
    <property type="entry name" value="MscS_channel_TM-2"/>
</dbReference>
<dbReference type="InterPro" id="IPR022249">
    <property type="entry name" value="DUF3772"/>
</dbReference>
<comment type="caution">
    <text evidence="12">The sequence shown here is derived from an EMBL/GenBank/DDBJ whole genome shotgun (WGS) entry which is preliminary data.</text>
</comment>
<accession>A0ABP3U5E9</accession>
<feature type="domain" description="DUF3772" evidence="10">
    <location>
        <begin position="121"/>
        <end position="182"/>
    </location>
</feature>
<feature type="chain" id="PRO_5046062773" evidence="8">
    <location>
        <begin position="22"/>
        <end position="794"/>
    </location>
</feature>
<sequence>MPLIFRALLLLIALAALPCFAQAPDSTKFFDDARQQTADVRKQLGGAEVDDAKLNEFRDAASALGAQADALAADRVPKLAAIQARLAELGPAPVKGTSEAPDIAAQRTDLGKQSAALDAEIKRAKLLIVDSQQLASEIAEARRANFQARLSQRTASPLTPTFWNDVAGNADRDNARLATLRDGVLAALHDGFAPDNRAFAFGGISIGLFLILVGRWWAVRALMRLTADRVPQGRLRRSAFAFAMVVIATVFTGFGVQAAVLGLDWHGAFSDAEKAIATALVSAVFFGSFVAGLGYALLSSARPSWRLPPIPDPVARRLRLAPLLFGIATTGSILVNRISSLVGASLSATIAASFVIAVLYSVLIAWVLARSGAPVESGDADAADTAPRAAWPGFAIATLWLGVFATLLSALSGYVAFAHLLARQMMWLGIVAAALYLLVHLVEDVCATALSSRATWAQRTLGLAPRTLDQFSVLFSGAFRIVVFLFALVVAFAPFGTEPSDLIERGGRLGAGLRLGQIEITPSAVIGAILVFVFGLASIRALQRWLGERYLPTTRLDPGMRSSVTTLLGYAGGVVVFAFALSELGLSVERIAWVASALSVGIGFGLQAVVQNFVSGLILLAERPVKVGDWVVLGDTEGDIRRINVRATEIQLADRSTMIVPNSELITKSVRNVTLANAEGRVRIRLPMPMDSDADRVREQVRTALATHAGVLQTPAPSVLLDGIEGTSLVFVVIAYIANPRQSATVRSDLLFDILARLRAERIAMSSPFDVKLRAPLVVASADEAAAALDERSG</sequence>
<dbReference type="InterPro" id="IPR023408">
    <property type="entry name" value="MscS_beta-dom_sf"/>
</dbReference>
<evidence type="ECO:0000256" key="5">
    <source>
        <dbReference type="ARBA" id="ARBA00022989"/>
    </source>
</evidence>
<feature type="transmembrane region" description="Helical" evidence="7">
    <location>
        <begin position="341"/>
        <end position="368"/>
    </location>
</feature>
<feature type="transmembrane region" description="Helical" evidence="7">
    <location>
        <begin position="593"/>
        <end position="620"/>
    </location>
</feature>
<protein>
    <submittedName>
        <fullName evidence="12">DUF3772 domain-containing protein</fullName>
    </submittedName>
</protein>
<evidence type="ECO:0000313" key="12">
    <source>
        <dbReference type="EMBL" id="GAA0724781.1"/>
    </source>
</evidence>
<dbReference type="SUPFAM" id="SSF82689">
    <property type="entry name" value="Mechanosensitive channel protein MscS (YggB), C-terminal domain"/>
    <property type="match status" value="1"/>
</dbReference>
<evidence type="ECO:0000256" key="4">
    <source>
        <dbReference type="ARBA" id="ARBA00022692"/>
    </source>
</evidence>
<dbReference type="RefSeq" id="WP_343794113.1">
    <property type="nucleotide sequence ID" value="NZ_BAAAEU010000032.1"/>
</dbReference>
<evidence type="ECO:0000259" key="9">
    <source>
        <dbReference type="Pfam" id="PF00924"/>
    </source>
</evidence>
<keyword evidence="8" id="KW-0732">Signal</keyword>
<feature type="transmembrane region" description="Helical" evidence="7">
    <location>
        <begin position="198"/>
        <end position="218"/>
    </location>
</feature>
<evidence type="ECO:0000259" key="11">
    <source>
        <dbReference type="Pfam" id="PF21082"/>
    </source>
</evidence>
<dbReference type="InterPro" id="IPR006685">
    <property type="entry name" value="MscS_channel_2nd"/>
</dbReference>
<feature type="transmembrane region" description="Helical" evidence="7">
    <location>
        <begin position="563"/>
        <end position="581"/>
    </location>
</feature>
<reference evidence="13" key="1">
    <citation type="journal article" date="2019" name="Int. J. Syst. Evol. Microbiol.">
        <title>The Global Catalogue of Microorganisms (GCM) 10K type strain sequencing project: providing services to taxonomists for standard genome sequencing and annotation.</title>
        <authorList>
            <consortium name="The Broad Institute Genomics Platform"/>
            <consortium name="The Broad Institute Genome Sequencing Center for Infectious Disease"/>
            <person name="Wu L."/>
            <person name="Ma J."/>
        </authorList>
    </citation>
    <scope>NUCLEOTIDE SEQUENCE [LARGE SCALE GENOMIC DNA]</scope>
    <source>
        <strain evidence="13">JCM 15421</strain>
    </source>
</reference>
<feature type="signal peptide" evidence="8">
    <location>
        <begin position="1"/>
        <end position="21"/>
    </location>
</feature>
<comment type="subcellular location">
    <subcellularLocation>
        <location evidence="1">Cell membrane</location>
        <topology evidence="1">Multi-pass membrane protein</topology>
    </subcellularLocation>
</comment>
<feature type="transmembrane region" description="Helical" evidence="7">
    <location>
        <begin position="389"/>
        <end position="415"/>
    </location>
</feature>
<keyword evidence="13" id="KW-1185">Reference proteome</keyword>
<dbReference type="Pfam" id="PF21082">
    <property type="entry name" value="MS_channel_3rd"/>
    <property type="match status" value="1"/>
</dbReference>
<evidence type="ECO:0000256" key="1">
    <source>
        <dbReference type="ARBA" id="ARBA00004651"/>
    </source>
</evidence>
<evidence type="ECO:0000256" key="8">
    <source>
        <dbReference type="SAM" id="SignalP"/>
    </source>
</evidence>
<organism evidence="12 13">
    <name type="scientific">Dokdonella soli</name>
    <dbReference type="NCBI Taxonomy" id="529810"/>
    <lineage>
        <taxon>Bacteria</taxon>
        <taxon>Pseudomonadati</taxon>
        <taxon>Pseudomonadota</taxon>
        <taxon>Gammaproteobacteria</taxon>
        <taxon>Lysobacterales</taxon>
        <taxon>Rhodanobacteraceae</taxon>
        <taxon>Dokdonella</taxon>
    </lineage>
</organism>
<dbReference type="SUPFAM" id="SSF50182">
    <property type="entry name" value="Sm-like ribonucleoproteins"/>
    <property type="match status" value="1"/>
</dbReference>
<dbReference type="SUPFAM" id="SSF82861">
    <property type="entry name" value="Mechanosensitive channel protein MscS (YggB), transmembrane region"/>
    <property type="match status" value="1"/>
</dbReference>
<feature type="domain" description="Mechanosensitive ion channel MscS" evidence="9">
    <location>
        <begin position="609"/>
        <end position="674"/>
    </location>
</feature>
<feature type="domain" description="Mechanosensitive ion channel MscS C-terminal" evidence="11">
    <location>
        <begin position="684"/>
        <end position="765"/>
    </location>
</feature>
<dbReference type="InterPro" id="IPR052702">
    <property type="entry name" value="MscS-like_channel"/>
</dbReference>
<feature type="transmembrane region" description="Helical" evidence="7">
    <location>
        <begin position="275"/>
        <end position="298"/>
    </location>
</feature>
<dbReference type="PANTHER" id="PTHR30347:SF9">
    <property type="entry name" value="MINICONDUCTANCE MECHANOSENSITIVE CHANNEL MSCM"/>
    <property type="match status" value="1"/>
</dbReference>
<dbReference type="InterPro" id="IPR011066">
    <property type="entry name" value="MscS_channel_C_sf"/>
</dbReference>
<feature type="transmembrane region" description="Helical" evidence="7">
    <location>
        <begin position="239"/>
        <end position="263"/>
    </location>
</feature>
<dbReference type="Pfam" id="PF12607">
    <property type="entry name" value="DUF3772"/>
    <property type="match status" value="1"/>
</dbReference>
<keyword evidence="4 7" id="KW-0812">Transmembrane</keyword>
<feature type="transmembrane region" description="Helical" evidence="7">
    <location>
        <begin position="520"/>
        <end position="542"/>
    </location>
</feature>
<gene>
    <name evidence="12" type="ORF">GCM10009105_37700</name>
</gene>
<evidence type="ECO:0000256" key="7">
    <source>
        <dbReference type="SAM" id="Phobius"/>
    </source>
</evidence>
<evidence type="ECO:0000256" key="6">
    <source>
        <dbReference type="ARBA" id="ARBA00023136"/>
    </source>
</evidence>
<dbReference type="Gene3D" id="1.10.287.1260">
    <property type="match status" value="1"/>
</dbReference>
<keyword evidence="5 7" id="KW-1133">Transmembrane helix</keyword>
<feature type="transmembrane region" description="Helical" evidence="7">
    <location>
        <begin position="427"/>
        <end position="450"/>
    </location>
</feature>
<evidence type="ECO:0000313" key="13">
    <source>
        <dbReference type="Proteomes" id="UP001501523"/>
    </source>
</evidence>
<dbReference type="EMBL" id="BAAAEU010000032">
    <property type="protein sequence ID" value="GAA0724781.1"/>
    <property type="molecule type" value="Genomic_DNA"/>
</dbReference>
<dbReference type="InterPro" id="IPR049278">
    <property type="entry name" value="MS_channel_C"/>
</dbReference>
<keyword evidence="6 7" id="KW-0472">Membrane</keyword>
<dbReference type="Proteomes" id="UP001501523">
    <property type="component" value="Unassembled WGS sequence"/>
</dbReference>
<feature type="transmembrane region" description="Helical" evidence="7">
    <location>
        <begin position="471"/>
        <end position="495"/>
    </location>
</feature>
<feature type="transmembrane region" description="Helical" evidence="7">
    <location>
        <begin position="318"/>
        <end position="335"/>
    </location>
</feature>
<evidence type="ECO:0000259" key="10">
    <source>
        <dbReference type="Pfam" id="PF12607"/>
    </source>
</evidence>
<dbReference type="Pfam" id="PF00924">
    <property type="entry name" value="MS_channel_2nd"/>
    <property type="match status" value="1"/>
</dbReference>
<proteinExistence type="inferred from homology"/>
<dbReference type="Gene3D" id="3.30.70.100">
    <property type="match status" value="1"/>
</dbReference>
<dbReference type="PANTHER" id="PTHR30347">
    <property type="entry name" value="POTASSIUM CHANNEL RELATED"/>
    <property type="match status" value="1"/>
</dbReference>
<evidence type="ECO:0000256" key="3">
    <source>
        <dbReference type="ARBA" id="ARBA00022475"/>
    </source>
</evidence>
<comment type="similarity">
    <text evidence="2">Belongs to the MscS (TC 1.A.23) family.</text>
</comment>
<evidence type="ECO:0000256" key="2">
    <source>
        <dbReference type="ARBA" id="ARBA00008017"/>
    </source>
</evidence>
<name>A0ABP3U5E9_9GAMM</name>
<dbReference type="Gene3D" id="2.30.30.60">
    <property type="match status" value="1"/>
</dbReference>